<dbReference type="Gene3D" id="3.60.15.10">
    <property type="entry name" value="Ribonuclease Z/Hydroxyacylglutathione hydrolase-like"/>
    <property type="match status" value="1"/>
</dbReference>
<evidence type="ECO:0000313" key="2">
    <source>
        <dbReference type="EMBL" id="OUJ70915.1"/>
    </source>
</evidence>
<reference evidence="2 3" key="1">
    <citation type="submission" date="2017-01" db="EMBL/GenBank/DDBJ databases">
        <title>A new Hymenobacter.</title>
        <authorList>
            <person name="Liang Y."/>
            <person name="Feng F."/>
        </authorList>
    </citation>
    <scope>NUCLEOTIDE SEQUENCE [LARGE SCALE GENOMIC DNA]</scope>
    <source>
        <strain evidence="2">MIMBbqt21</strain>
    </source>
</reference>
<dbReference type="GO" id="GO:1902660">
    <property type="term" value="P:negative regulation of glucose mediated signaling pathway"/>
    <property type="evidence" value="ECO:0007669"/>
    <property type="project" value="TreeGrafter"/>
</dbReference>
<dbReference type="CDD" id="cd07735">
    <property type="entry name" value="class_II_PDE_MBL-fold"/>
    <property type="match status" value="1"/>
</dbReference>
<dbReference type="SUPFAM" id="SSF56281">
    <property type="entry name" value="Metallo-hydrolase/oxidoreductase"/>
    <property type="match status" value="1"/>
</dbReference>
<dbReference type="GO" id="GO:0004115">
    <property type="term" value="F:3',5'-cyclic-AMP phosphodiesterase activity"/>
    <property type="evidence" value="ECO:0007669"/>
    <property type="project" value="UniProtKB-UniRule"/>
</dbReference>
<dbReference type="PANTHER" id="PTHR28283:SF1">
    <property type="entry name" value="3',5'-CYCLIC-NUCLEOTIDE PHOSPHODIESTERASE 1"/>
    <property type="match status" value="1"/>
</dbReference>
<dbReference type="GO" id="GO:0006198">
    <property type="term" value="P:cAMP catabolic process"/>
    <property type="evidence" value="ECO:0007669"/>
    <property type="project" value="UniProtKB-UniRule"/>
</dbReference>
<organism evidence="2 3">
    <name type="scientific">Hymenobacter crusticola</name>
    <dbReference type="NCBI Taxonomy" id="1770526"/>
    <lineage>
        <taxon>Bacteria</taxon>
        <taxon>Pseudomonadati</taxon>
        <taxon>Bacteroidota</taxon>
        <taxon>Cytophagia</taxon>
        <taxon>Cytophagales</taxon>
        <taxon>Hymenobacteraceae</taxon>
        <taxon>Hymenobacter</taxon>
    </lineage>
</organism>
<dbReference type="PIRSF" id="PIRSF000962">
    <property type="entry name" value="Cyc_nuc_PDEase"/>
    <property type="match status" value="1"/>
</dbReference>
<sequence>MFCVLLLPLSALAQRAPQPAFQVVPLGVNGGITEDNLSAYLLAPIGSTGYVSLDAGTLHAGVERAITAKTFEVSAEVVQRRYIKAYLISHPHLDHLSGLLLNAPDDTAKTIYGQAACLETIQNHYLNWASWPNFGDTGAAPTLKKYHYQRLTPSTETPVAGTGMSVRAFPLSHGKPYESAAFLVRSQEAYVLYLGDTGADVIEKSDRLHYVWQAIAPLVKAHQLQGIFIEASYPNEQPESQLFGHLTPRLLLRELTNLGQLSGVEALRNLPVIITHMKPTDDSKTRIQQQLQQANNLGVKLIFPEQGQRLLL</sequence>
<evidence type="ECO:0000256" key="1">
    <source>
        <dbReference type="PIRNR" id="PIRNR000962"/>
    </source>
</evidence>
<dbReference type="EMBL" id="MTSE01000020">
    <property type="protein sequence ID" value="OUJ70915.1"/>
    <property type="molecule type" value="Genomic_DNA"/>
</dbReference>
<dbReference type="PANTHER" id="PTHR28283">
    <property type="entry name" value="3',5'-CYCLIC-NUCLEOTIDE PHOSPHODIESTERASE 1"/>
    <property type="match status" value="1"/>
</dbReference>
<accession>A0A243W7G5</accession>
<keyword evidence="1" id="KW-0378">Hydrolase</keyword>
<dbReference type="Proteomes" id="UP000194873">
    <property type="component" value="Unassembled WGS sequence"/>
</dbReference>
<evidence type="ECO:0000313" key="3">
    <source>
        <dbReference type="Proteomes" id="UP000194873"/>
    </source>
</evidence>
<comment type="caution">
    <text evidence="2">The sequence shown here is derived from an EMBL/GenBank/DDBJ whole genome shotgun (WGS) entry which is preliminary data.</text>
</comment>
<dbReference type="PRINTS" id="PR00388">
    <property type="entry name" value="PDIESTERASE2"/>
</dbReference>
<comment type="similarity">
    <text evidence="1">Belongs to the cyclic nucleotide phosphodiesterase class-II family.</text>
</comment>
<keyword evidence="1" id="KW-0114">cAMP</keyword>
<keyword evidence="3" id="KW-1185">Reference proteome</keyword>
<name>A0A243W7G5_9BACT</name>
<protein>
    <submittedName>
        <fullName evidence="2">3',5'-cyclic-nucleotide phosphodiesterase</fullName>
    </submittedName>
</protein>
<dbReference type="Pfam" id="PF02112">
    <property type="entry name" value="PDEase_II"/>
    <property type="match status" value="1"/>
</dbReference>
<proteinExistence type="inferred from homology"/>
<dbReference type="InterPro" id="IPR036866">
    <property type="entry name" value="RibonucZ/Hydroxyglut_hydro"/>
</dbReference>
<dbReference type="AlphaFoldDB" id="A0A243W7G5"/>
<gene>
    <name evidence="2" type="ORF">BXP70_23420</name>
</gene>
<dbReference type="GO" id="GO:0047555">
    <property type="term" value="F:3',5'-cyclic-GMP phosphodiesterase activity"/>
    <property type="evidence" value="ECO:0007669"/>
    <property type="project" value="TreeGrafter"/>
</dbReference>
<dbReference type="InterPro" id="IPR000396">
    <property type="entry name" value="Pdiesterase2"/>
</dbReference>